<sequence length="386" mass="43710">MRLLAPLSRWRPIAFIRAFWLSLNFAQRCYVSATLICIVGAMQQHDEGFYHLGLFIALIALAQEFWPKFHRFWESLPGKAIILFFYAFVANYALVQAAGLVNDITGVAAEHFPYTHNIAVLLSIPSWFFLTTIIVLLLAQIAMPFYILALLLLRPFGSHALWHPPHYRFPATTAILRFGFCLALLLQLTMFLQSSGMSKGVNETLNGIASGFNGLIPEDVQNSFDNGLEISYKGVSKAEQRNSLELTYRNKNSTELSPTSDTELGNSADQQTPPNVDLTAQPALSAVKQESEVKLLELQQQMSREQEELNQQAYDTRLKQFLANFIFFQEADERSRCEHSPDSRIVELNDFEIVEISKDPAQPARYRFEVKPCISAALGHQFRVQP</sequence>
<feature type="transmembrane region" description="Helical" evidence="3">
    <location>
        <begin position="78"/>
        <end position="98"/>
    </location>
</feature>
<evidence type="ECO:0000256" key="3">
    <source>
        <dbReference type="SAM" id="Phobius"/>
    </source>
</evidence>
<keyword evidence="3" id="KW-1133">Transmembrane helix</keyword>
<evidence type="ECO:0000313" key="4">
    <source>
        <dbReference type="EMBL" id="MFC3032983.1"/>
    </source>
</evidence>
<evidence type="ECO:0000256" key="2">
    <source>
        <dbReference type="SAM" id="MobiDB-lite"/>
    </source>
</evidence>
<dbReference type="Proteomes" id="UP001595453">
    <property type="component" value="Unassembled WGS sequence"/>
</dbReference>
<keyword evidence="3" id="KW-0472">Membrane</keyword>
<dbReference type="RefSeq" id="WP_377124009.1">
    <property type="nucleotide sequence ID" value="NZ_JBHRSD010000017.1"/>
</dbReference>
<comment type="caution">
    <text evidence="4">The sequence shown here is derived from an EMBL/GenBank/DDBJ whole genome shotgun (WGS) entry which is preliminary data.</text>
</comment>
<feature type="coiled-coil region" evidence="1">
    <location>
        <begin position="288"/>
        <end position="315"/>
    </location>
</feature>
<accession>A0ABV7CK33</accession>
<keyword evidence="3" id="KW-0812">Transmembrane</keyword>
<feature type="transmembrane region" description="Helical" evidence="3">
    <location>
        <begin position="21"/>
        <end position="42"/>
    </location>
</feature>
<feature type="region of interest" description="Disordered" evidence="2">
    <location>
        <begin position="246"/>
        <end position="277"/>
    </location>
</feature>
<organism evidence="4 5">
    <name type="scientific">Pseudoalteromonas fenneropenaei</name>
    <dbReference type="NCBI Taxonomy" id="1737459"/>
    <lineage>
        <taxon>Bacteria</taxon>
        <taxon>Pseudomonadati</taxon>
        <taxon>Pseudomonadota</taxon>
        <taxon>Gammaproteobacteria</taxon>
        <taxon>Alteromonadales</taxon>
        <taxon>Pseudoalteromonadaceae</taxon>
        <taxon>Pseudoalteromonas</taxon>
    </lineage>
</organism>
<gene>
    <name evidence="4" type="ORF">ACFOEE_10660</name>
</gene>
<feature type="compositionally biased region" description="Polar residues" evidence="2">
    <location>
        <begin position="246"/>
        <end position="274"/>
    </location>
</feature>
<reference evidence="5" key="1">
    <citation type="journal article" date="2019" name="Int. J. Syst. Evol. Microbiol.">
        <title>The Global Catalogue of Microorganisms (GCM) 10K type strain sequencing project: providing services to taxonomists for standard genome sequencing and annotation.</title>
        <authorList>
            <consortium name="The Broad Institute Genomics Platform"/>
            <consortium name="The Broad Institute Genome Sequencing Center for Infectious Disease"/>
            <person name="Wu L."/>
            <person name="Ma J."/>
        </authorList>
    </citation>
    <scope>NUCLEOTIDE SEQUENCE [LARGE SCALE GENOMIC DNA]</scope>
    <source>
        <strain evidence="5">KCTC 42730</strain>
    </source>
</reference>
<feature type="transmembrane region" description="Helical" evidence="3">
    <location>
        <begin position="48"/>
        <end position="66"/>
    </location>
</feature>
<evidence type="ECO:0000256" key="1">
    <source>
        <dbReference type="SAM" id="Coils"/>
    </source>
</evidence>
<feature type="transmembrane region" description="Helical" evidence="3">
    <location>
        <begin position="174"/>
        <end position="192"/>
    </location>
</feature>
<name>A0ABV7CK33_9GAMM</name>
<dbReference type="EMBL" id="JBHRSD010000017">
    <property type="protein sequence ID" value="MFC3032983.1"/>
    <property type="molecule type" value="Genomic_DNA"/>
</dbReference>
<proteinExistence type="predicted"/>
<keyword evidence="5" id="KW-1185">Reference proteome</keyword>
<keyword evidence="1" id="KW-0175">Coiled coil</keyword>
<evidence type="ECO:0000313" key="5">
    <source>
        <dbReference type="Proteomes" id="UP001595453"/>
    </source>
</evidence>
<protein>
    <submittedName>
        <fullName evidence="4">Uncharacterized protein</fullName>
    </submittedName>
</protein>